<dbReference type="InterPro" id="IPR011972">
    <property type="entry name" value="CHP02285"/>
</dbReference>
<evidence type="ECO:0008006" key="3">
    <source>
        <dbReference type="Google" id="ProtNLM"/>
    </source>
</evidence>
<evidence type="ECO:0000313" key="2">
    <source>
        <dbReference type="Proteomes" id="UP001161389"/>
    </source>
</evidence>
<dbReference type="AlphaFoldDB" id="A0AA37S8G7"/>
<protein>
    <recommendedName>
        <fullName evidence="3">Solute-binding protein family 3/N-terminal domain-containing protein</fullName>
    </recommendedName>
</protein>
<sequence length="260" mass="29937">MDAPPYHIQQGETKNQGVVDKITNLLQQYMPDYQHSERVMNLPRVVEVMRVGQNVCHGSLYRTPEREGIAYFSAVPSTMFPPVGITIRQEDFDRFGKKSHVSIKRILSDRIFRGGISTGRSYGKVLDELLSEFDQTARLERRSGDDIYRGLINMLILGRVDYVLGSPMESGYVRHSLGNKWHVVNLMVDEHSTYDFGYVACSKTEWGKQVMGDINRLLLQLRPLDIYKAFFTQWLDELSQSSFEKAYQQQFLTRGLSVKP</sequence>
<proteinExistence type="predicted"/>
<comment type="caution">
    <text evidence="1">The sequence shown here is derived from an EMBL/GenBank/DDBJ whole genome shotgun (WGS) entry which is preliminary data.</text>
</comment>
<name>A0AA37S8G7_9GAMM</name>
<reference evidence="1" key="2">
    <citation type="submission" date="2023-01" db="EMBL/GenBank/DDBJ databases">
        <title>Draft genome sequence of Litoribrevibacter albus strain NBRC 110071.</title>
        <authorList>
            <person name="Sun Q."/>
            <person name="Mori K."/>
        </authorList>
    </citation>
    <scope>NUCLEOTIDE SEQUENCE</scope>
    <source>
        <strain evidence="1">NBRC 110071</strain>
    </source>
</reference>
<dbReference type="SUPFAM" id="SSF53850">
    <property type="entry name" value="Periplasmic binding protein-like II"/>
    <property type="match status" value="1"/>
</dbReference>
<dbReference type="Proteomes" id="UP001161389">
    <property type="component" value="Unassembled WGS sequence"/>
</dbReference>
<dbReference type="EMBL" id="BSNM01000003">
    <property type="protein sequence ID" value="GLQ30139.1"/>
    <property type="molecule type" value="Genomic_DNA"/>
</dbReference>
<dbReference type="NCBIfam" id="TIGR02285">
    <property type="entry name" value="TIGR02285 family protein"/>
    <property type="match status" value="1"/>
</dbReference>
<accession>A0AA37S8G7</accession>
<organism evidence="1 2">
    <name type="scientific">Litoribrevibacter albus</name>
    <dbReference type="NCBI Taxonomy" id="1473156"/>
    <lineage>
        <taxon>Bacteria</taxon>
        <taxon>Pseudomonadati</taxon>
        <taxon>Pseudomonadota</taxon>
        <taxon>Gammaproteobacteria</taxon>
        <taxon>Oceanospirillales</taxon>
        <taxon>Oceanospirillaceae</taxon>
        <taxon>Litoribrevibacter</taxon>
    </lineage>
</organism>
<reference evidence="1" key="1">
    <citation type="journal article" date="2014" name="Int. J. Syst. Evol. Microbiol.">
        <title>Complete genome sequence of Corynebacterium casei LMG S-19264T (=DSM 44701T), isolated from a smear-ripened cheese.</title>
        <authorList>
            <consortium name="US DOE Joint Genome Institute (JGI-PGF)"/>
            <person name="Walter F."/>
            <person name="Albersmeier A."/>
            <person name="Kalinowski J."/>
            <person name="Ruckert C."/>
        </authorList>
    </citation>
    <scope>NUCLEOTIDE SEQUENCE</scope>
    <source>
        <strain evidence="1">NBRC 110071</strain>
    </source>
</reference>
<evidence type="ECO:0000313" key="1">
    <source>
        <dbReference type="EMBL" id="GLQ30139.1"/>
    </source>
</evidence>
<keyword evidence="2" id="KW-1185">Reference proteome</keyword>
<gene>
    <name evidence="1" type="ORF">GCM10007876_06170</name>
</gene>